<evidence type="ECO:0000313" key="11">
    <source>
        <dbReference type="Proteomes" id="UP000054350"/>
    </source>
</evidence>
<feature type="transmembrane region" description="Helical" evidence="9">
    <location>
        <begin position="693"/>
        <end position="714"/>
    </location>
</feature>
<organism evidence="10 11">
    <name type="scientific">Allomyces macrogynus (strain ATCC 38327)</name>
    <name type="common">Allomyces javanicus var. macrogynus</name>
    <dbReference type="NCBI Taxonomy" id="578462"/>
    <lineage>
        <taxon>Eukaryota</taxon>
        <taxon>Fungi</taxon>
        <taxon>Fungi incertae sedis</taxon>
        <taxon>Blastocladiomycota</taxon>
        <taxon>Blastocladiomycetes</taxon>
        <taxon>Blastocladiales</taxon>
        <taxon>Blastocladiaceae</taxon>
        <taxon>Allomyces</taxon>
    </lineage>
</organism>
<keyword evidence="3" id="KW-0813">Transport</keyword>
<dbReference type="VEuPathDB" id="FungiDB:AMAG_15293"/>
<evidence type="ECO:0000256" key="2">
    <source>
        <dbReference type="ARBA" id="ARBA00008807"/>
    </source>
</evidence>
<dbReference type="OMA" id="LTWWAFL"/>
<comment type="subcellular location">
    <subcellularLocation>
        <location evidence="1">Membrane</location>
        <topology evidence="1">Multi-pass membrane protein</topology>
    </subcellularLocation>
</comment>
<feature type="transmembrane region" description="Helical" evidence="9">
    <location>
        <begin position="83"/>
        <end position="105"/>
    </location>
</feature>
<evidence type="ECO:0000256" key="7">
    <source>
        <dbReference type="ARBA" id="ARBA00022989"/>
    </source>
</evidence>
<protein>
    <submittedName>
        <fullName evidence="10">OPT family small oligopeptide transporter</fullName>
    </submittedName>
</protein>
<evidence type="ECO:0000256" key="4">
    <source>
        <dbReference type="ARBA" id="ARBA00022692"/>
    </source>
</evidence>
<feature type="transmembrane region" description="Helical" evidence="9">
    <location>
        <begin position="159"/>
        <end position="178"/>
    </location>
</feature>
<evidence type="ECO:0000313" key="10">
    <source>
        <dbReference type="EMBL" id="KNE71038.1"/>
    </source>
</evidence>
<feature type="transmembrane region" description="Helical" evidence="9">
    <location>
        <begin position="616"/>
        <end position="643"/>
    </location>
</feature>
<dbReference type="Pfam" id="PF03169">
    <property type="entry name" value="OPT"/>
    <property type="match status" value="1"/>
</dbReference>
<keyword evidence="5" id="KW-0571">Peptide transport</keyword>
<evidence type="ECO:0000256" key="3">
    <source>
        <dbReference type="ARBA" id="ARBA00022448"/>
    </source>
</evidence>
<feature type="transmembrane region" description="Helical" evidence="9">
    <location>
        <begin position="225"/>
        <end position="244"/>
    </location>
</feature>
<dbReference type="InterPro" id="IPR004648">
    <property type="entry name" value="Oligpept_transpt"/>
</dbReference>
<dbReference type="GO" id="GO:0035673">
    <property type="term" value="F:oligopeptide transmembrane transporter activity"/>
    <property type="evidence" value="ECO:0007669"/>
    <property type="project" value="InterPro"/>
</dbReference>
<evidence type="ECO:0000256" key="5">
    <source>
        <dbReference type="ARBA" id="ARBA00022856"/>
    </source>
</evidence>
<dbReference type="InterPro" id="IPR004813">
    <property type="entry name" value="OPT"/>
</dbReference>
<proteinExistence type="inferred from homology"/>
<keyword evidence="11" id="KW-1185">Reference proteome</keyword>
<gene>
    <name evidence="10" type="ORF">AMAG_15293</name>
</gene>
<dbReference type="EMBL" id="GG745369">
    <property type="protein sequence ID" value="KNE71038.1"/>
    <property type="molecule type" value="Genomic_DNA"/>
</dbReference>
<dbReference type="OrthoDB" id="9986677at2759"/>
<feature type="transmembrane region" description="Helical" evidence="9">
    <location>
        <begin position="184"/>
        <end position="204"/>
    </location>
</feature>
<keyword evidence="4 9" id="KW-0812">Transmembrane</keyword>
<dbReference type="PANTHER" id="PTHR22601">
    <property type="entry name" value="ISP4 LIKE PROTEIN"/>
    <property type="match status" value="1"/>
</dbReference>
<evidence type="ECO:0000256" key="6">
    <source>
        <dbReference type="ARBA" id="ARBA00022927"/>
    </source>
</evidence>
<feature type="transmembrane region" description="Helical" evidence="9">
    <location>
        <begin position="430"/>
        <end position="449"/>
    </location>
</feature>
<feature type="transmembrane region" description="Helical" evidence="9">
    <location>
        <begin position="276"/>
        <end position="297"/>
    </location>
</feature>
<evidence type="ECO:0000256" key="1">
    <source>
        <dbReference type="ARBA" id="ARBA00004141"/>
    </source>
</evidence>
<feature type="transmembrane region" description="Helical" evidence="9">
    <location>
        <begin position="538"/>
        <end position="558"/>
    </location>
</feature>
<accession>A0A0L0T8B0</accession>
<keyword evidence="6" id="KW-0653">Protein transport</keyword>
<reference evidence="11" key="2">
    <citation type="submission" date="2009-11" db="EMBL/GenBank/DDBJ databases">
        <title>The Genome Sequence of Allomyces macrogynus strain ATCC 38327.</title>
        <authorList>
            <consortium name="The Broad Institute Genome Sequencing Platform"/>
            <person name="Russ C."/>
            <person name="Cuomo C."/>
            <person name="Shea T."/>
            <person name="Young S.K."/>
            <person name="Zeng Q."/>
            <person name="Koehrsen M."/>
            <person name="Haas B."/>
            <person name="Borodovsky M."/>
            <person name="Guigo R."/>
            <person name="Alvarado L."/>
            <person name="Berlin A."/>
            <person name="Borenstein D."/>
            <person name="Chen Z."/>
            <person name="Engels R."/>
            <person name="Freedman E."/>
            <person name="Gellesch M."/>
            <person name="Goldberg J."/>
            <person name="Griggs A."/>
            <person name="Gujja S."/>
            <person name="Heiman D."/>
            <person name="Hepburn T."/>
            <person name="Howarth C."/>
            <person name="Jen D."/>
            <person name="Larson L."/>
            <person name="Lewis B."/>
            <person name="Mehta T."/>
            <person name="Park D."/>
            <person name="Pearson M."/>
            <person name="Roberts A."/>
            <person name="Saif S."/>
            <person name="Shenoy N."/>
            <person name="Sisk P."/>
            <person name="Stolte C."/>
            <person name="Sykes S."/>
            <person name="Walk T."/>
            <person name="White J."/>
            <person name="Yandava C."/>
            <person name="Burger G."/>
            <person name="Gray M.W."/>
            <person name="Holland P.W.H."/>
            <person name="King N."/>
            <person name="Lang F.B.F."/>
            <person name="Roger A.J."/>
            <person name="Ruiz-Trillo I."/>
            <person name="Lander E."/>
            <person name="Nusbaum C."/>
        </authorList>
    </citation>
    <scope>NUCLEOTIDE SEQUENCE [LARGE SCALE GENOMIC DNA]</scope>
    <source>
        <strain evidence="11">ATCC 38327</strain>
    </source>
</reference>
<dbReference type="GO" id="GO:0016020">
    <property type="term" value="C:membrane"/>
    <property type="evidence" value="ECO:0007669"/>
    <property type="project" value="UniProtKB-SubCell"/>
</dbReference>
<feature type="transmembrane region" description="Helical" evidence="9">
    <location>
        <begin position="374"/>
        <end position="398"/>
    </location>
</feature>
<feature type="transmembrane region" description="Helical" evidence="9">
    <location>
        <begin position="51"/>
        <end position="71"/>
    </location>
</feature>
<feature type="transmembrane region" description="Helical" evidence="9">
    <location>
        <begin position="303"/>
        <end position="323"/>
    </location>
</feature>
<feature type="transmembrane region" description="Helical" evidence="9">
    <location>
        <begin position="456"/>
        <end position="486"/>
    </location>
</feature>
<dbReference type="eggNOG" id="KOG2262">
    <property type="taxonomic scope" value="Eukaryota"/>
</dbReference>
<evidence type="ECO:0000256" key="8">
    <source>
        <dbReference type="ARBA" id="ARBA00023136"/>
    </source>
</evidence>
<name>A0A0L0T8B0_ALLM3</name>
<dbReference type="AlphaFoldDB" id="A0A0L0T8B0"/>
<feature type="transmembrane region" description="Helical" evidence="9">
    <location>
        <begin position="663"/>
        <end position="681"/>
    </location>
</feature>
<dbReference type="Proteomes" id="UP000054350">
    <property type="component" value="Unassembled WGS sequence"/>
</dbReference>
<feature type="transmembrane region" description="Helical" evidence="9">
    <location>
        <begin position="125"/>
        <end position="147"/>
    </location>
</feature>
<sequence>MGAADDVKVAEKAGGDVEKQNSSFVIDKDFEDVVMNIAPTKDDTNTPSLTFRVWVLGLLFACLLGAMNQLFTFRTTVFQVSSYVAVLLAYPLGVLMAATVPAVQINLGPLGGFNLNPGPFSVKEHVLIGIFGSTGASGIYGTDNLVVQKVFYELEIGPFWSIIFLLASSTLGFGISGVSRRFLIRPAHMIWPSVLPSVALYGAFHSGKDQDVDSDGVVHMSRMKVFGIGAVGMAVWHFIGPGFVSPLLQYFPILCWIAPASSNIAQLVGSPMSGTGILAFTLDWTTVGSIAMSIPFWSAANQFASYLIFMWIITPLTISGNWFKQPLDMTNINTSRLMNNKGATIGAAKLVDKSTNTIREDVYLANKPIYMSPFFAWSYFGSMATFMAAVSHTCVWYGKDIVARFRMAQNEHEEDIHCKLIDAYPEVPDLWYYGFFAITTVLTILVCHFSGIEMAWYFTFLSIAVSIIGTIPIAVVLATSGVSLYMNVISEFIIGIILPGKPVVMMAFKTLGVTVSLQCLTLLSDLKLGHYMKIPPRHVFIVQMTAQIIAVFVCWGTMELWISSDAHVKWIKDNGKADGAGSTWGASNFNVFYNASLIWGAIGPIRFFFESIYSPIIIGGLVAGAITPILFKLGDMFIGSKIIPWHLLQSPLLYTVGSPGANQAYILSSFCVSFFFQKYMFSRHQKWWSRYNYVLATSFDVGAALLAIIITFALTDQEVTMPNWALKPGWTWSPAGSLEEEKRSGLDGQVSQLV</sequence>
<dbReference type="NCBIfam" id="TIGR00727">
    <property type="entry name" value="ISP4_OPT"/>
    <property type="match status" value="1"/>
</dbReference>
<comment type="similarity">
    <text evidence="2">Belongs to the oligopeptide OPT transporter family.</text>
</comment>
<dbReference type="NCBIfam" id="TIGR00728">
    <property type="entry name" value="OPT_sfam"/>
    <property type="match status" value="1"/>
</dbReference>
<dbReference type="GO" id="GO:0015031">
    <property type="term" value="P:protein transport"/>
    <property type="evidence" value="ECO:0007669"/>
    <property type="project" value="UniProtKB-KW"/>
</dbReference>
<evidence type="ECO:0000256" key="9">
    <source>
        <dbReference type="SAM" id="Phobius"/>
    </source>
</evidence>
<keyword evidence="8 9" id="KW-0472">Membrane</keyword>
<keyword evidence="7 9" id="KW-1133">Transmembrane helix</keyword>
<reference evidence="10 11" key="1">
    <citation type="submission" date="2009-11" db="EMBL/GenBank/DDBJ databases">
        <title>Annotation of Allomyces macrogynus ATCC 38327.</title>
        <authorList>
            <consortium name="The Broad Institute Genome Sequencing Platform"/>
            <person name="Russ C."/>
            <person name="Cuomo C."/>
            <person name="Burger G."/>
            <person name="Gray M.W."/>
            <person name="Holland P.W.H."/>
            <person name="King N."/>
            <person name="Lang F.B.F."/>
            <person name="Roger A.J."/>
            <person name="Ruiz-Trillo I."/>
            <person name="Young S.K."/>
            <person name="Zeng Q."/>
            <person name="Gargeya S."/>
            <person name="Fitzgerald M."/>
            <person name="Haas B."/>
            <person name="Abouelleil A."/>
            <person name="Alvarado L."/>
            <person name="Arachchi H.M."/>
            <person name="Berlin A."/>
            <person name="Chapman S.B."/>
            <person name="Gearin G."/>
            <person name="Goldberg J."/>
            <person name="Griggs A."/>
            <person name="Gujja S."/>
            <person name="Hansen M."/>
            <person name="Heiman D."/>
            <person name="Howarth C."/>
            <person name="Larimer J."/>
            <person name="Lui A."/>
            <person name="MacDonald P.J.P."/>
            <person name="McCowen C."/>
            <person name="Montmayeur A."/>
            <person name="Murphy C."/>
            <person name="Neiman D."/>
            <person name="Pearson M."/>
            <person name="Priest M."/>
            <person name="Roberts A."/>
            <person name="Saif S."/>
            <person name="Shea T."/>
            <person name="Sisk P."/>
            <person name="Stolte C."/>
            <person name="Sykes S."/>
            <person name="Wortman J."/>
            <person name="Nusbaum C."/>
            <person name="Birren B."/>
        </authorList>
    </citation>
    <scope>NUCLEOTIDE SEQUENCE [LARGE SCALE GENOMIC DNA]</scope>
    <source>
        <strain evidence="10 11">ATCC 38327</strain>
    </source>
</reference>